<evidence type="ECO:0000313" key="11">
    <source>
        <dbReference type="Proteomes" id="UP000838686"/>
    </source>
</evidence>
<accession>A0ABM9CQD5</accession>
<dbReference type="EMBL" id="CAKMMF010000032">
    <property type="protein sequence ID" value="CAH1219328.1"/>
    <property type="molecule type" value="Genomic_DNA"/>
</dbReference>
<sequence>MTLPPDYLSNTLRLIFILSIPQAVLGLWLGFVCMGVLPERLAKRILILAIAHSVYVDIFYFLIHIWANFINAVLSMYLLISLIFPELKSKIKILLIFFYLIFAIIFEMIYGLIVQFSGGNDTLTTVSVLWQIVLFAPIFGLMALIIGFMHWKKIHLAQQLRQFIIHVRSKPYFMLLLLVILQLSLFMIFFSNVFFRTHAILTIQITFVLSIMLFIFMTIKIIQIIAHARVEGIYQSQEAYLGDLNKMFASIRGQRHDFANHVQVMYSMLALKKYDQLRTYMEEVVKEIQSMNVAVVELPSPALAALVQAKAAIAMEKKIRFDYLVHTASLTFSAVTSIDLVRIIGNLVDNAFDEVTKLPESEREVHLEMYIHNSDLYITVANTGKQLKDEEIEQMFNPGYTTKAEGHTGLGLANVLERVHSYNGHVSVDSDIDRRVVFTIKIPNSELAKSKLA</sequence>
<proteinExistence type="predicted"/>
<dbReference type="InterPro" id="IPR005467">
    <property type="entry name" value="His_kinase_dom"/>
</dbReference>
<dbReference type="PROSITE" id="PS50109">
    <property type="entry name" value="HIS_KIN"/>
    <property type="match status" value="1"/>
</dbReference>
<dbReference type="InterPro" id="IPR003594">
    <property type="entry name" value="HATPase_dom"/>
</dbReference>
<feature type="domain" description="Histidine kinase" evidence="9">
    <location>
        <begin position="340"/>
        <end position="446"/>
    </location>
</feature>
<keyword evidence="6" id="KW-0067">ATP-binding</keyword>
<gene>
    <name evidence="10" type="ORF">PAECIP111893_04544</name>
</gene>
<reference evidence="10" key="1">
    <citation type="submission" date="2022-01" db="EMBL/GenBank/DDBJ databases">
        <authorList>
            <person name="Criscuolo A."/>
        </authorList>
    </citation>
    <scope>NUCLEOTIDE SEQUENCE</scope>
    <source>
        <strain evidence="10">CIP111893</strain>
    </source>
</reference>
<keyword evidence="7" id="KW-0902">Two-component regulatory system</keyword>
<dbReference type="SMART" id="SM00387">
    <property type="entry name" value="HATPase_c"/>
    <property type="match status" value="1"/>
</dbReference>
<dbReference type="Proteomes" id="UP000838686">
    <property type="component" value="Unassembled WGS sequence"/>
</dbReference>
<keyword evidence="4" id="KW-0547">Nucleotide-binding</keyword>
<keyword evidence="8" id="KW-0472">Membrane</keyword>
<name>A0ABM9CQD5_9BACL</name>
<organism evidence="10 11">
    <name type="scientific">Paenibacillus plantiphilus</name>
    <dbReference type="NCBI Taxonomy" id="2905650"/>
    <lineage>
        <taxon>Bacteria</taxon>
        <taxon>Bacillati</taxon>
        <taxon>Bacillota</taxon>
        <taxon>Bacilli</taxon>
        <taxon>Bacillales</taxon>
        <taxon>Paenibacillaceae</taxon>
        <taxon>Paenibacillus</taxon>
    </lineage>
</organism>
<feature type="transmembrane region" description="Helical" evidence="8">
    <location>
        <begin position="172"/>
        <end position="195"/>
    </location>
</feature>
<evidence type="ECO:0000256" key="6">
    <source>
        <dbReference type="ARBA" id="ARBA00022840"/>
    </source>
</evidence>
<comment type="catalytic activity">
    <reaction evidence="1">
        <text>ATP + protein L-histidine = ADP + protein N-phospho-L-histidine.</text>
        <dbReference type="EC" id="2.7.13.3"/>
    </reaction>
</comment>
<keyword evidence="3" id="KW-0808">Transferase</keyword>
<dbReference type="PANTHER" id="PTHR40448">
    <property type="entry name" value="TWO-COMPONENT SENSOR HISTIDINE KINASE"/>
    <property type="match status" value="1"/>
</dbReference>
<dbReference type="Gene3D" id="3.30.565.10">
    <property type="entry name" value="Histidine kinase-like ATPase, C-terminal domain"/>
    <property type="match status" value="1"/>
</dbReference>
<dbReference type="EC" id="2.7.13.3" evidence="2"/>
<evidence type="ECO:0000256" key="4">
    <source>
        <dbReference type="ARBA" id="ARBA00022741"/>
    </source>
</evidence>
<evidence type="ECO:0000313" key="10">
    <source>
        <dbReference type="EMBL" id="CAH1219328.1"/>
    </source>
</evidence>
<keyword evidence="11" id="KW-1185">Reference proteome</keyword>
<evidence type="ECO:0000256" key="5">
    <source>
        <dbReference type="ARBA" id="ARBA00022777"/>
    </source>
</evidence>
<evidence type="ECO:0000259" key="9">
    <source>
        <dbReference type="PROSITE" id="PS50109"/>
    </source>
</evidence>
<evidence type="ECO:0000256" key="1">
    <source>
        <dbReference type="ARBA" id="ARBA00000085"/>
    </source>
</evidence>
<protein>
    <recommendedName>
        <fullName evidence="2">histidine kinase</fullName>
        <ecNumber evidence="2">2.7.13.3</ecNumber>
    </recommendedName>
</protein>
<evidence type="ECO:0000256" key="2">
    <source>
        <dbReference type="ARBA" id="ARBA00012438"/>
    </source>
</evidence>
<feature type="transmembrane region" description="Helical" evidence="8">
    <location>
        <begin position="94"/>
        <end position="116"/>
    </location>
</feature>
<dbReference type="Gene3D" id="1.10.287.130">
    <property type="match status" value="1"/>
</dbReference>
<feature type="transmembrane region" description="Helical" evidence="8">
    <location>
        <begin position="12"/>
        <end position="33"/>
    </location>
</feature>
<feature type="transmembrane region" description="Helical" evidence="8">
    <location>
        <begin position="69"/>
        <end position="87"/>
    </location>
</feature>
<evidence type="ECO:0000256" key="3">
    <source>
        <dbReference type="ARBA" id="ARBA00022679"/>
    </source>
</evidence>
<keyword evidence="8" id="KW-1133">Transmembrane helix</keyword>
<evidence type="ECO:0000256" key="7">
    <source>
        <dbReference type="ARBA" id="ARBA00023012"/>
    </source>
</evidence>
<evidence type="ECO:0000256" key="8">
    <source>
        <dbReference type="SAM" id="Phobius"/>
    </source>
</evidence>
<feature type="transmembrane region" description="Helical" evidence="8">
    <location>
        <begin position="128"/>
        <end position="151"/>
    </location>
</feature>
<dbReference type="SUPFAM" id="SSF55874">
    <property type="entry name" value="ATPase domain of HSP90 chaperone/DNA topoisomerase II/histidine kinase"/>
    <property type="match status" value="1"/>
</dbReference>
<comment type="caution">
    <text evidence="10">The sequence shown here is derived from an EMBL/GenBank/DDBJ whole genome shotgun (WGS) entry which is preliminary data.</text>
</comment>
<feature type="transmembrane region" description="Helical" evidence="8">
    <location>
        <begin position="201"/>
        <end position="219"/>
    </location>
</feature>
<dbReference type="InterPro" id="IPR004358">
    <property type="entry name" value="Sig_transdc_His_kin-like_C"/>
</dbReference>
<dbReference type="InterPro" id="IPR039506">
    <property type="entry name" value="SPOB_a"/>
</dbReference>
<keyword evidence="5" id="KW-0418">Kinase</keyword>
<dbReference type="PRINTS" id="PR00344">
    <property type="entry name" value="BCTRLSENSOR"/>
</dbReference>
<dbReference type="InterPro" id="IPR036890">
    <property type="entry name" value="HATPase_C_sf"/>
</dbReference>
<dbReference type="Pfam" id="PF02518">
    <property type="entry name" value="HATPase_c"/>
    <property type="match status" value="1"/>
</dbReference>
<feature type="transmembrane region" description="Helical" evidence="8">
    <location>
        <begin position="45"/>
        <end position="63"/>
    </location>
</feature>
<dbReference type="PANTHER" id="PTHR40448:SF1">
    <property type="entry name" value="TWO-COMPONENT SENSOR HISTIDINE KINASE"/>
    <property type="match status" value="1"/>
</dbReference>
<dbReference type="Pfam" id="PF14689">
    <property type="entry name" value="SPOB_a"/>
    <property type="match status" value="1"/>
</dbReference>
<keyword evidence="8" id="KW-0812">Transmembrane</keyword>